<organism evidence="3 4">
    <name type="scientific">Frankia nepalensis</name>
    <dbReference type="NCBI Taxonomy" id="1836974"/>
    <lineage>
        <taxon>Bacteria</taxon>
        <taxon>Bacillati</taxon>
        <taxon>Actinomycetota</taxon>
        <taxon>Actinomycetes</taxon>
        <taxon>Frankiales</taxon>
        <taxon>Frankiaceae</taxon>
        <taxon>Frankia</taxon>
    </lineage>
</organism>
<dbReference type="InterPro" id="IPR009937">
    <property type="entry name" value="Phage_holin_3_6"/>
</dbReference>
<dbReference type="RefSeq" id="WP_203007235.1">
    <property type="nucleotide sequence ID" value="NZ_JADWYU010000095.1"/>
</dbReference>
<protein>
    <submittedName>
        <fullName evidence="3">Phage holin family protein</fullName>
    </submittedName>
</protein>
<feature type="region of interest" description="Disordered" evidence="1">
    <location>
        <begin position="135"/>
        <end position="172"/>
    </location>
</feature>
<dbReference type="AlphaFoldDB" id="A0A937RRX2"/>
<keyword evidence="2" id="KW-0472">Membrane</keyword>
<dbReference type="EMBL" id="JAEACQ010000300">
    <property type="protein sequence ID" value="MBL7632244.1"/>
    <property type="molecule type" value="Genomic_DNA"/>
</dbReference>
<name>A0A937RRX2_9ACTN</name>
<keyword evidence="4" id="KW-1185">Reference proteome</keyword>
<feature type="transmembrane region" description="Helical" evidence="2">
    <location>
        <begin position="48"/>
        <end position="74"/>
    </location>
</feature>
<dbReference type="Proteomes" id="UP000604475">
    <property type="component" value="Unassembled WGS sequence"/>
</dbReference>
<reference evidence="3" key="1">
    <citation type="submission" date="2020-12" db="EMBL/GenBank/DDBJ databases">
        <title>Genomic characterization of non-nitrogen-fixing Frankia strains.</title>
        <authorList>
            <person name="Carlos-Shanley C."/>
            <person name="Guerra T."/>
            <person name="Hahn D."/>
        </authorList>
    </citation>
    <scope>NUCLEOTIDE SEQUENCE</scope>
    <source>
        <strain evidence="3">CN6</strain>
    </source>
</reference>
<comment type="caution">
    <text evidence="3">The sequence shown here is derived from an EMBL/GenBank/DDBJ whole genome shotgun (WGS) entry which is preliminary data.</text>
</comment>
<proteinExistence type="predicted"/>
<dbReference type="Pfam" id="PF07332">
    <property type="entry name" value="Phage_holin_3_6"/>
    <property type="match status" value="1"/>
</dbReference>
<evidence type="ECO:0000256" key="2">
    <source>
        <dbReference type="SAM" id="Phobius"/>
    </source>
</evidence>
<keyword evidence="2" id="KW-1133">Transmembrane helix</keyword>
<evidence type="ECO:0000256" key="1">
    <source>
        <dbReference type="SAM" id="MobiDB-lite"/>
    </source>
</evidence>
<gene>
    <name evidence="3" type="ORF">I7412_34850</name>
</gene>
<keyword evidence="2" id="KW-0812">Transmembrane</keyword>
<accession>A0A937RRX2</accession>
<evidence type="ECO:0000313" key="4">
    <source>
        <dbReference type="Proteomes" id="UP000604475"/>
    </source>
</evidence>
<sequence length="172" mass="17857">MAFGNGDRRAGRDASLGELVATATRDMSLLVRQEIDLAKAEMSRQATAAALSVGLIGAAAGLGLGALIALTIFFGELLTWAGLERFWSYLVTAVLLLVIAGLLVGVAVLRLRKLQPPARTISSVREDVAMLRHPAAAAGRGGPTPAPAVASIPPSRANGHSGRPARHEHPQS</sequence>
<evidence type="ECO:0000313" key="3">
    <source>
        <dbReference type="EMBL" id="MBL7632244.1"/>
    </source>
</evidence>
<feature type="transmembrane region" description="Helical" evidence="2">
    <location>
        <begin position="86"/>
        <end position="109"/>
    </location>
</feature>